<gene>
    <name evidence="2" type="ORF">GDO81_015210</name>
</gene>
<proteinExistence type="predicted"/>
<feature type="region of interest" description="Disordered" evidence="1">
    <location>
        <begin position="65"/>
        <end position="84"/>
    </location>
</feature>
<dbReference type="Proteomes" id="UP000824782">
    <property type="component" value="Unassembled WGS sequence"/>
</dbReference>
<feature type="region of interest" description="Disordered" evidence="1">
    <location>
        <begin position="27"/>
        <end position="60"/>
    </location>
</feature>
<dbReference type="PANTHER" id="PTHR21483:SF18">
    <property type="entry name" value="RNA POLYMERASE II-ASSOCIATED PROTEIN 1"/>
    <property type="match status" value="1"/>
</dbReference>
<accession>A0AAV7AHI8</accession>
<feature type="compositionally biased region" description="Basic and acidic residues" evidence="1">
    <location>
        <begin position="39"/>
        <end position="50"/>
    </location>
</feature>
<organism evidence="2 3">
    <name type="scientific">Engystomops pustulosus</name>
    <name type="common">Tungara frog</name>
    <name type="synonym">Physalaemus pustulosus</name>
    <dbReference type="NCBI Taxonomy" id="76066"/>
    <lineage>
        <taxon>Eukaryota</taxon>
        <taxon>Metazoa</taxon>
        <taxon>Chordata</taxon>
        <taxon>Craniata</taxon>
        <taxon>Vertebrata</taxon>
        <taxon>Euteleostomi</taxon>
        <taxon>Amphibia</taxon>
        <taxon>Batrachia</taxon>
        <taxon>Anura</taxon>
        <taxon>Neobatrachia</taxon>
        <taxon>Hyloidea</taxon>
        <taxon>Leptodactylidae</taxon>
        <taxon>Leiuperinae</taxon>
        <taxon>Engystomops</taxon>
    </lineage>
</organism>
<reference evidence="2" key="1">
    <citation type="thesis" date="2020" institute="ProQuest LLC" country="789 East Eisenhower Parkway, Ann Arbor, MI, USA">
        <title>Comparative Genomics and Chromosome Evolution.</title>
        <authorList>
            <person name="Mudd A.B."/>
        </authorList>
    </citation>
    <scope>NUCLEOTIDE SEQUENCE</scope>
    <source>
        <strain evidence="2">237g6f4</strain>
        <tissue evidence="2">Blood</tissue>
    </source>
</reference>
<evidence type="ECO:0000256" key="1">
    <source>
        <dbReference type="SAM" id="MobiDB-lite"/>
    </source>
</evidence>
<comment type="caution">
    <text evidence="2">The sequence shown here is derived from an EMBL/GenBank/DDBJ whole genome shotgun (WGS) entry which is preliminary data.</text>
</comment>
<dbReference type="EMBL" id="WNYA01000007">
    <property type="protein sequence ID" value="KAG8561001.1"/>
    <property type="molecule type" value="Genomic_DNA"/>
</dbReference>
<dbReference type="InterPro" id="IPR039913">
    <property type="entry name" value="RPAP1/Rba50"/>
</dbReference>
<evidence type="ECO:0000313" key="3">
    <source>
        <dbReference type="Proteomes" id="UP000824782"/>
    </source>
</evidence>
<name>A0AAV7AHI8_ENGPU</name>
<protein>
    <submittedName>
        <fullName evidence="2">Uncharacterized protein</fullName>
    </submittedName>
</protein>
<dbReference type="AlphaFoldDB" id="A0AAV7AHI8"/>
<dbReference type="PANTHER" id="PTHR21483">
    <property type="entry name" value="RNA POLYMERASE II-ASSOCIATED PROTEIN 1"/>
    <property type="match status" value="1"/>
</dbReference>
<keyword evidence="3" id="KW-1185">Reference proteome</keyword>
<evidence type="ECO:0000313" key="2">
    <source>
        <dbReference type="EMBL" id="KAG8561001.1"/>
    </source>
</evidence>
<dbReference type="GO" id="GO:0006366">
    <property type="term" value="P:transcription by RNA polymerase II"/>
    <property type="evidence" value="ECO:0007669"/>
    <property type="project" value="InterPro"/>
</dbReference>
<sequence length="152" mass="16751">MLSRPKPGESEEDLLEFQNQFFAARSSAAATVVRKADKRKGDPEEGREGATEGAAGRDVVSMQDFSDLPPILTPGPNKKSKVSGTKVHFAEEDLEDIFEKHDQHITAVISKIIERDTSASTITAPAPTTEAFPRVFHRSEIPSVVRELFLLF</sequence>